<keyword evidence="3" id="KW-1185">Reference proteome</keyword>
<evidence type="ECO:0000313" key="2">
    <source>
        <dbReference type="EMBL" id="KNC79471.1"/>
    </source>
</evidence>
<dbReference type="RefSeq" id="XP_014153373.1">
    <property type="nucleotide sequence ID" value="XM_014297898.1"/>
</dbReference>
<dbReference type="EMBL" id="KQ242299">
    <property type="protein sequence ID" value="KNC79471.1"/>
    <property type="molecule type" value="Genomic_DNA"/>
</dbReference>
<feature type="region of interest" description="Disordered" evidence="1">
    <location>
        <begin position="73"/>
        <end position="123"/>
    </location>
</feature>
<protein>
    <submittedName>
        <fullName evidence="2">Uncharacterized protein</fullName>
    </submittedName>
</protein>
<proteinExistence type="predicted"/>
<accession>A0A0L0FS98</accession>
<reference evidence="2 3" key="1">
    <citation type="submission" date="2011-02" db="EMBL/GenBank/DDBJ databases">
        <title>The Genome Sequence of Sphaeroforma arctica JP610.</title>
        <authorList>
            <consortium name="The Broad Institute Genome Sequencing Platform"/>
            <person name="Russ C."/>
            <person name="Cuomo C."/>
            <person name="Young S.K."/>
            <person name="Zeng Q."/>
            <person name="Gargeya S."/>
            <person name="Alvarado L."/>
            <person name="Berlin A."/>
            <person name="Chapman S.B."/>
            <person name="Chen Z."/>
            <person name="Freedman E."/>
            <person name="Gellesch M."/>
            <person name="Goldberg J."/>
            <person name="Griggs A."/>
            <person name="Gujja S."/>
            <person name="Heilman E."/>
            <person name="Heiman D."/>
            <person name="Howarth C."/>
            <person name="Mehta T."/>
            <person name="Neiman D."/>
            <person name="Pearson M."/>
            <person name="Roberts A."/>
            <person name="Saif S."/>
            <person name="Shea T."/>
            <person name="Shenoy N."/>
            <person name="Sisk P."/>
            <person name="Stolte C."/>
            <person name="Sykes S."/>
            <person name="White J."/>
            <person name="Yandava C."/>
            <person name="Burger G."/>
            <person name="Gray M.W."/>
            <person name="Holland P.W.H."/>
            <person name="King N."/>
            <person name="Lang F.B.F."/>
            <person name="Roger A.J."/>
            <person name="Ruiz-Trillo I."/>
            <person name="Haas B."/>
            <person name="Nusbaum C."/>
            <person name="Birren B."/>
        </authorList>
    </citation>
    <scope>NUCLEOTIDE SEQUENCE [LARGE SCALE GENOMIC DNA]</scope>
    <source>
        <strain evidence="2 3">JP610</strain>
    </source>
</reference>
<dbReference type="Proteomes" id="UP000054560">
    <property type="component" value="Unassembled WGS sequence"/>
</dbReference>
<dbReference type="OrthoDB" id="276515at2759"/>
<sequence>MHPNDITLLTAAVRLLEDGFIPKAFEEGGIIVNPKKEKAGKFGTFTDISSHCEERSPPPTMVVQELISRLILETNPGPDSGGSSPGSENNTSDGVASPDPDPSTSLAGDEVTGTNEVTLTEEATSSLKRMFDRYSQAKVYMSPEDVGEWLVTINGVVGRGSEFRAAVACMSGGGRSGDGSNTSANLYESNDPGLKIDTVEEGSMSGGVDGEGSAVADLGTPAPAALPSNGRLAWEDFEGIYKDEIKAGKFWGVQHDLNACGCPLQDSPQREGEVFSGRYDRIYIGGGLQPPDILAVRDSVCDRACPNDEQGSDHLPVGVVVRIY</sequence>
<dbReference type="AlphaFoldDB" id="A0A0L0FS98"/>
<evidence type="ECO:0000313" key="3">
    <source>
        <dbReference type="Proteomes" id="UP000054560"/>
    </source>
</evidence>
<organism evidence="2 3">
    <name type="scientific">Sphaeroforma arctica JP610</name>
    <dbReference type="NCBI Taxonomy" id="667725"/>
    <lineage>
        <taxon>Eukaryota</taxon>
        <taxon>Ichthyosporea</taxon>
        <taxon>Ichthyophonida</taxon>
        <taxon>Sphaeroforma</taxon>
    </lineage>
</organism>
<gene>
    <name evidence="2" type="ORF">SARC_08137</name>
</gene>
<feature type="compositionally biased region" description="Polar residues" evidence="1">
    <location>
        <begin position="102"/>
        <end position="123"/>
    </location>
</feature>
<name>A0A0L0FS98_9EUKA</name>
<dbReference type="GeneID" id="25908641"/>
<evidence type="ECO:0000256" key="1">
    <source>
        <dbReference type="SAM" id="MobiDB-lite"/>
    </source>
</evidence>